<evidence type="ECO:0000256" key="3">
    <source>
        <dbReference type="ARBA" id="ARBA00022989"/>
    </source>
</evidence>
<comment type="subcellular location">
    <subcellularLocation>
        <location evidence="1">Membrane</location>
        <topology evidence="1">Multi-pass membrane protein</topology>
    </subcellularLocation>
</comment>
<sequence length="285" mass="29998">MNAAVLTHALLAVLAVVMAGLGLSLTWDDFRRLREYPLAAVLALGLQVLVLPLVCVTVIAAFRLPPLYAVGLMLLAASPGGITANLFSHLFGGHVAMNLSLTALNTLLSLATLPLIANWAIAHYAGGGQVVPLPWEKLAEIIGVIAVPVLIGMAVRRSRSDIAARLDKPVKILSGVLLLVLTVAAIAKERQALMNAAGDLGGAVLVFNLLSLLAGYGLGRVVRLPKPLCIAIGYEVGIHNSTLALYLALAVLQQFPVALPAALYSVSMYVTALLFGFWLRRHSGP</sequence>
<feature type="transmembrane region" description="Helical" evidence="5">
    <location>
        <begin position="200"/>
        <end position="219"/>
    </location>
</feature>
<protein>
    <submittedName>
        <fullName evidence="6">Bile acid:sodium symporter family protein</fullName>
    </submittedName>
</protein>
<evidence type="ECO:0000313" key="6">
    <source>
        <dbReference type="EMBL" id="MFG6412808.1"/>
    </source>
</evidence>
<feature type="transmembrane region" description="Helical" evidence="5">
    <location>
        <begin position="141"/>
        <end position="158"/>
    </location>
</feature>
<feature type="transmembrane region" description="Helical" evidence="5">
    <location>
        <begin position="99"/>
        <end position="121"/>
    </location>
</feature>
<evidence type="ECO:0000256" key="2">
    <source>
        <dbReference type="ARBA" id="ARBA00022692"/>
    </source>
</evidence>
<evidence type="ECO:0000313" key="7">
    <source>
        <dbReference type="Proteomes" id="UP001606300"/>
    </source>
</evidence>
<organism evidence="6 7">
    <name type="scientific">Pelomonas dachongensis</name>
    <dbReference type="NCBI Taxonomy" id="3299029"/>
    <lineage>
        <taxon>Bacteria</taxon>
        <taxon>Pseudomonadati</taxon>
        <taxon>Pseudomonadota</taxon>
        <taxon>Betaproteobacteria</taxon>
        <taxon>Burkholderiales</taxon>
        <taxon>Sphaerotilaceae</taxon>
        <taxon>Roseateles</taxon>
    </lineage>
</organism>
<name>A0ABW7EJF6_9BURK</name>
<dbReference type="Gene3D" id="1.20.1530.20">
    <property type="match status" value="1"/>
</dbReference>
<dbReference type="PANTHER" id="PTHR10361:SF24">
    <property type="entry name" value="P3 PROTEIN"/>
    <property type="match status" value="1"/>
</dbReference>
<keyword evidence="7" id="KW-1185">Reference proteome</keyword>
<keyword evidence="2 5" id="KW-0812">Transmembrane</keyword>
<reference evidence="6 7" key="1">
    <citation type="submission" date="2024-09" db="EMBL/GenBank/DDBJ databases">
        <title>Novel species of the genus Pelomonas and Roseateles isolated from streams.</title>
        <authorList>
            <person name="Lu H."/>
        </authorList>
    </citation>
    <scope>NUCLEOTIDE SEQUENCE [LARGE SCALE GENOMIC DNA]</scope>
    <source>
        <strain evidence="6 7">DC23W</strain>
    </source>
</reference>
<keyword evidence="3 5" id="KW-1133">Transmembrane helix</keyword>
<keyword evidence="4 5" id="KW-0472">Membrane</keyword>
<dbReference type="InterPro" id="IPR004710">
    <property type="entry name" value="Bilac:Na_transpt"/>
</dbReference>
<feature type="transmembrane region" description="Helical" evidence="5">
    <location>
        <begin position="231"/>
        <end position="252"/>
    </location>
</feature>
<feature type="transmembrane region" description="Helical" evidence="5">
    <location>
        <begin position="170"/>
        <end position="188"/>
    </location>
</feature>
<feature type="transmembrane region" description="Helical" evidence="5">
    <location>
        <begin position="258"/>
        <end position="279"/>
    </location>
</feature>
<dbReference type="InterPro" id="IPR038770">
    <property type="entry name" value="Na+/solute_symporter_sf"/>
</dbReference>
<comment type="caution">
    <text evidence="6">The sequence shown here is derived from an EMBL/GenBank/DDBJ whole genome shotgun (WGS) entry which is preliminary data.</text>
</comment>
<accession>A0ABW7EJF6</accession>
<dbReference type="InterPro" id="IPR002657">
    <property type="entry name" value="BilAc:Na_symport/Acr3"/>
</dbReference>
<dbReference type="Pfam" id="PF01758">
    <property type="entry name" value="SBF"/>
    <property type="match status" value="1"/>
</dbReference>
<dbReference type="PANTHER" id="PTHR10361">
    <property type="entry name" value="SODIUM-BILE ACID COTRANSPORTER"/>
    <property type="match status" value="1"/>
</dbReference>
<feature type="transmembrane region" description="Helical" evidence="5">
    <location>
        <begin position="39"/>
        <end position="62"/>
    </location>
</feature>
<dbReference type="RefSeq" id="WP_394468905.1">
    <property type="nucleotide sequence ID" value="NZ_JBIGHY010000001.1"/>
</dbReference>
<evidence type="ECO:0000256" key="5">
    <source>
        <dbReference type="SAM" id="Phobius"/>
    </source>
</evidence>
<feature type="transmembrane region" description="Helical" evidence="5">
    <location>
        <begin position="6"/>
        <end position="27"/>
    </location>
</feature>
<evidence type="ECO:0000256" key="1">
    <source>
        <dbReference type="ARBA" id="ARBA00004141"/>
    </source>
</evidence>
<gene>
    <name evidence="6" type="ORF">ACG02S_02735</name>
</gene>
<dbReference type="EMBL" id="JBIGHY010000001">
    <property type="protein sequence ID" value="MFG6412808.1"/>
    <property type="molecule type" value="Genomic_DNA"/>
</dbReference>
<feature type="transmembrane region" description="Helical" evidence="5">
    <location>
        <begin position="68"/>
        <end position="87"/>
    </location>
</feature>
<dbReference type="Proteomes" id="UP001606300">
    <property type="component" value="Unassembled WGS sequence"/>
</dbReference>
<proteinExistence type="predicted"/>
<evidence type="ECO:0000256" key="4">
    <source>
        <dbReference type="ARBA" id="ARBA00023136"/>
    </source>
</evidence>